<dbReference type="InterPro" id="IPR006016">
    <property type="entry name" value="UspA"/>
</dbReference>
<dbReference type="EMBL" id="JACCBB010000001">
    <property type="protein sequence ID" value="NYD24819.1"/>
    <property type="molecule type" value="Genomic_DNA"/>
</dbReference>
<protein>
    <submittedName>
        <fullName evidence="3">Nucleotide-binding universal stress UspA family protein</fullName>
    </submittedName>
</protein>
<organism evidence="3 4">
    <name type="scientific">Kineococcus aurantiacus</name>
    <dbReference type="NCBI Taxonomy" id="37633"/>
    <lineage>
        <taxon>Bacteria</taxon>
        <taxon>Bacillati</taxon>
        <taxon>Actinomycetota</taxon>
        <taxon>Actinomycetes</taxon>
        <taxon>Kineosporiales</taxon>
        <taxon>Kineosporiaceae</taxon>
        <taxon>Kineococcus</taxon>
    </lineage>
</organism>
<keyword evidence="4" id="KW-1185">Reference proteome</keyword>
<accession>A0A7Y9J335</accession>
<reference evidence="3 4" key="1">
    <citation type="submission" date="2020-07" db="EMBL/GenBank/DDBJ databases">
        <title>Sequencing the genomes of 1000 actinobacteria strains.</title>
        <authorList>
            <person name="Klenk H.-P."/>
        </authorList>
    </citation>
    <scope>NUCLEOTIDE SEQUENCE [LARGE SCALE GENOMIC DNA]</scope>
    <source>
        <strain evidence="3 4">DSM 7487</strain>
    </source>
</reference>
<name>A0A7Y9J335_9ACTN</name>
<dbReference type="InterPro" id="IPR006015">
    <property type="entry name" value="Universal_stress_UspA"/>
</dbReference>
<evidence type="ECO:0000313" key="3">
    <source>
        <dbReference type="EMBL" id="NYD24819.1"/>
    </source>
</evidence>
<dbReference type="CDD" id="cd00293">
    <property type="entry name" value="USP-like"/>
    <property type="match status" value="1"/>
</dbReference>
<dbReference type="RefSeq" id="WP_179755475.1">
    <property type="nucleotide sequence ID" value="NZ_BAAAGN010000015.1"/>
</dbReference>
<dbReference type="PANTHER" id="PTHR46268:SF6">
    <property type="entry name" value="UNIVERSAL STRESS PROTEIN UP12"/>
    <property type="match status" value="1"/>
</dbReference>
<feature type="domain" description="UspA" evidence="2">
    <location>
        <begin position="2"/>
        <end position="128"/>
    </location>
</feature>
<dbReference type="PANTHER" id="PTHR46268">
    <property type="entry name" value="STRESS RESPONSE PROTEIN NHAX"/>
    <property type="match status" value="1"/>
</dbReference>
<dbReference type="AlphaFoldDB" id="A0A7Y9J335"/>
<dbReference type="SUPFAM" id="SSF52402">
    <property type="entry name" value="Adenine nucleotide alpha hydrolases-like"/>
    <property type="match status" value="1"/>
</dbReference>
<dbReference type="InterPro" id="IPR014729">
    <property type="entry name" value="Rossmann-like_a/b/a_fold"/>
</dbReference>
<evidence type="ECO:0000259" key="2">
    <source>
        <dbReference type="Pfam" id="PF00582"/>
    </source>
</evidence>
<sequence>MTVVVAYAPTPEGEAALEAGVEEAQRRGEDLFVLNAPAGAALAEKTYASPDQLEQVRRRLAGTAVRAQVVQRAGQGDTADVVVDALHELNASAVVVGHRRRTPVGKFLMGSAAQRIILDAPCPVISVKPALRG</sequence>
<dbReference type="Gene3D" id="3.40.50.620">
    <property type="entry name" value="HUPs"/>
    <property type="match status" value="1"/>
</dbReference>
<evidence type="ECO:0000256" key="1">
    <source>
        <dbReference type="ARBA" id="ARBA00008791"/>
    </source>
</evidence>
<evidence type="ECO:0000313" key="4">
    <source>
        <dbReference type="Proteomes" id="UP000521922"/>
    </source>
</evidence>
<comment type="caution">
    <text evidence="3">The sequence shown here is derived from an EMBL/GenBank/DDBJ whole genome shotgun (WGS) entry which is preliminary data.</text>
</comment>
<dbReference type="Proteomes" id="UP000521922">
    <property type="component" value="Unassembled WGS sequence"/>
</dbReference>
<dbReference type="Pfam" id="PF00582">
    <property type="entry name" value="Usp"/>
    <property type="match status" value="1"/>
</dbReference>
<proteinExistence type="inferred from homology"/>
<comment type="similarity">
    <text evidence="1">Belongs to the universal stress protein A family.</text>
</comment>
<dbReference type="PRINTS" id="PR01438">
    <property type="entry name" value="UNVRSLSTRESS"/>
</dbReference>
<gene>
    <name evidence="3" type="ORF">BJ968_004359</name>
</gene>